<dbReference type="SUPFAM" id="SSF46565">
    <property type="entry name" value="Chaperone J-domain"/>
    <property type="match status" value="1"/>
</dbReference>
<dbReference type="PANTHER" id="PTHR44873:SF1">
    <property type="entry name" value="DNAJ HOMOLOG SUBFAMILY C MEMBER 30, MITOCHONDRIAL"/>
    <property type="match status" value="1"/>
</dbReference>
<keyword evidence="1" id="KW-1133">Transmembrane helix</keyword>
<dbReference type="OrthoDB" id="291007at2759"/>
<dbReference type="Gene3D" id="1.10.287.110">
    <property type="entry name" value="DnaJ domain"/>
    <property type="match status" value="1"/>
</dbReference>
<proteinExistence type="predicted"/>
<dbReference type="InterPro" id="IPR018253">
    <property type="entry name" value="DnaJ_domain_CS"/>
</dbReference>
<feature type="transmembrane region" description="Helical" evidence="1">
    <location>
        <begin position="187"/>
        <end position="204"/>
    </location>
</feature>
<dbReference type="SMART" id="SM00271">
    <property type="entry name" value="DnaJ"/>
    <property type="match status" value="1"/>
</dbReference>
<reference evidence="4" key="1">
    <citation type="submission" date="2025-08" db="UniProtKB">
        <authorList>
            <consortium name="RefSeq"/>
        </authorList>
    </citation>
    <scope>IDENTIFICATION</scope>
    <source>
        <tissue evidence="4">Whole organism</tissue>
    </source>
</reference>
<evidence type="ECO:0000313" key="3">
    <source>
        <dbReference type="Proteomes" id="UP000504606"/>
    </source>
</evidence>
<keyword evidence="3" id="KW-1185">Reference proteome</keyword>
<keyword evidence="1" id="KW-0472">Membrane</keyword>
<dbReference type="PANTHER" id="PTHR44873">
    <property type="entry name" value="DNAJ HOMOLOG SUBFAMILY C MEMBER 30, MITOCHONDRIAL"/>
    <property type="match status" value="1"/>
</dbReference>
<dbReference type="KEGG" id="foc:113215070"/>
<dbReference type="Pfam" id="PF00226">
    <property type="entry name" value="DnaJ"/>
    <property type="match status" value="1"/>
</dbReference>
<protein>
    <submittedName>
        <fullName evidence="4">DnaJ homolog subfamily C member 30, mitochondrial</fullName>
    </submittedName>
</protein>
<organism evidence="3 4">
    <name type="scientific">Frankliniella occidentalis</name>
    <name type="common">Western flower thrips</name>
    <name type="synonym">Euthrips occidentalis</name>
    <dbReference type="NCBI Taxonomy" id="133901"/>
    <lineage>
        <taxon>Eukaryota</taxon>
        <taxon>Metazoa</taxon>
        <taxon>Ecdysozoa</taxon>
        <taxon>Arthropoda</taxon>
        <taxon>Hexapoda</taxon>
        <taxon>Insecta</taxon>
        <taxon>Pterygota</taxon>
        <taxon>Neoptera</taxon>
        <taxon>Paraneoptera</taxon>
        <taxon>Thysanoptera</taxon>
        <taxon>Terebrantia</taxon>
        <taxon>Thripoidea</taxon>
        <taxon>Thripidae</taxon>
        <taxon>Frankliniella</taxon>
    </lineage>
</organism>
<dbReference type="Proteomes" id="UP000504606">
    <property type="component" value="Unplaced"/>
</dbReference>
<dbReference type="CDD" id="cd06257">
    <property type="entry name" value="DnaJ"/>
    <property type="match status" value="1"/>
</dbReference>
<gene>
    <name evidence="4" type="primary">LOC113215070</name>
</gene>
<dbReference type="GeneID" id="113215070"/>
<dbReference type="PRINTS" id="PR00625">
    <property type="entry name" value="JDOMAIN"/>
</dbReference>
<sequence>MNKNKLLTLTVQNARNVSSSALLHQKSHYETLGIERGASQADIKSAFYKLSKKHHPDANVNDPTATSKFQEIAEAYEILGNEDARTRYDKGMGSIPGMKGKRAAAPGFKTADDPRAAFYKSRLANKMNSPTVGKMYNFDAWTKEHYSQSVVSNRRIREEMSQRTTDLSSKKGNFKSYDKSLTAQNKIATYLVGIILIAVAILEFQKNDVPQPVKSVHPK</sequence>
<evidence type="ECO:0000259" key="2">
    <source>
        <dbReference type="PROSITE" id="PS50076"/>
    </source>
</evidence>
<name>A0A6J1TCB0_FRAOC</name>
<evidence type="ECO:0000256" key="1">
    <source>
        <dbReference type="SAM" id="Phobius"/>
    </source>
</evidence>
<keyword evidence="1" id="KW-0812">Transmembrane</keyword>
<dbReference type="RefSeq" id="XP_026290407.1">
    <property type="nucleotide sequence ID" value="XM_026434622.2"/>
</dbReference>
<dbReference type="InterPro" id="IPR053025">
    <property type="entry name" value="Mito_ATP_Synthase-Asso"/>
</dbReference>
<dbReference type="PROSITE" id="PS50076">
    <property type="entry name" value="DNAJ_2"/>
    <property type="match status" value="1"/>
</dbReference>
<accession>A0A6J1TCB0</accession>
<dbReference type="PROSITE" id="PS00636">
    <property type="entry name" value="DNAJ_1"/>
    <property type="match status" value="1"/>
</dbReference>
<dbReference type="InterPro" id="IPR001623">
    <property type="entry name" value="DnaJ_domain"/>
</dbReference>
<feature type="domain" description="J" evidence="2">
    <location>
        <begin position="27"/>
        <end position="92"/>
    </location>
</feature>
<dbReference type="AlphaFoldDB" id="A0A6J1TCB0"/>
<dbReference type="InterPro" id="IPR036869">
    <property type="entry name" value="J_dom_sf"/>
</dbReference>
<evidence type="ECO:0000313" key="4">
    <source>
        <dbReference type="RefSeq" id="XP_026290407.1"/>
    </source>
</evidence>